<dbReference type="RefSeq" id="WP_011939309.1">
    <property type="nucleotide sequence ID" value="NC_009483.1"/>
</dbReference>
<gene>
    <name evidence="1" type="ordered locus">Gura_2440</name>
</gene>
<dbReference type="HOGENOM" id="CLU_1945698_0_0_7"/>
<keyword evidence="2" id="KW-1185">Reference proteome</keyword>
<evidence type="ECO:0000313" key="2">
    <source>
        <dbReference type="Proteomes" id="UP000006695"/>
    </source>
</evidence>
<dbReference type="EMBL" id="CP000698">
    <property type="protein sequence ID" value="ABQ26619.1"/>
    <property type="molecule type" value="Genomic_DNA"/>
</dbReference>
<sequence length="129" mass="14631">MRAIPELHSLNSGSPFALGAPLTDFGKDRSRQEVELRARPWDINVVATARATVQEQSTPEYRLTINELYYDFSLLGERFGIGKKILSWDVGFGFRPLDVIQQENRRAVFTTTLEGVPYLAWEKFHGDAA</sequence>
<dbReference type="AlphaFoldDB" id="A5G4A1"/>
<accession>A5G4A1</accession>
<organism evidence="1 2">
    <name type="scientific">Geotalea uraniireducens (strain Rf4)</name>
    <name type="common">Geobacter uraniireducens</name>
    <dbReference type="NCBI Taxonomy" id="351605"/>
    <lineage>
        <taxon>Bacteria</taxon>
        <taxon>Pseudomonadati</taxon>
        <taxon>Thermodesulfobacteriota</taxon>
        <taxon>Desulfuromonadia</taxon>
        <taxon>Geobacterales</taxon>
        <taxon>Geobacteraceae</taxon>
        <taxon>Geotalea</taxon>
    </lineage>
</organism>
<reference evidence="1 2" key="1">
    <citation type="submission" date="2007-05" db="EMBL/GenBank/DDBJ databases">
        <title>Complete sequence of Geobacter uraniireducens Rf4.</title>
        <authorList>
            <consortium name="US DOE Joint Genome Institute"/>
            <person name="Copeland A."/>
            <person name="Lucas S."/>
            <person name="Lapidus A."/>
            <person name="Barry K."/>
            <person name="Detter J.C."/>
            <person name="Glavina del Rio T."/>
            <person name="Hammon N."/>
            <person name="Israni S."/>
            <person name="Dalin E."/>
            <person name="Tice H."/>
            <person name="Pitluck S."/>
            <person name="Chertkov O."/>
            <person name="Brettin T."/>
            <person name="Bruce D."/>
            <person name="Han C."/>
            <person name="Schmutz J."/>
            <person name="Larimer F."/>
            <person name="Land M."/>
            <person name="Hauser L."/>
            <person name="Kyrpides N."/>
            <person name="Mikhailova N."/>
            <person name="Shelobolina E."/>
            <person name="Aklujkar M."/>
            <person name="Lovley D."/>
            <person name="Richardson P."/>
        </authorList>
    </citation>
    <scope>NUCLEOTIDE SEQUENCE [LARGE SCALE GENOMIC DNA]</scope>
    <source>
        <strain evidence="1 2">Rf4</strain>
    </source>
</reference>
<dbReference type="Proteomes" id="UP000006695">
    <property type="component" value="Chromosome"/>
</dbReference>
<dbReference type="OrthoDB" id="8746278at2"/>
<evidence type="ECO:0000313" key="1">
    <source>
        <dbReference type="EMBL" id="ABQ26619.1"/>
    </source>
</evidence>
<dbReference type="KEGG" id="gur:Gura_2440"/>
<dbReference type="STRING" id="351605.Gura_2440"/>
<name>A5G4A1_GEOUR</name>
<proteinExistence type="predicted"/>
<protein>
    <submittedName>
        <fullName evidence="1">Uncharacterized protein</fullName>
    </submittedName>
</protein>